<dbReference type="EMBL" id="PVWJ01000009">
    <property type="protein sequence ID" value="PSB04647.1"/>
    <property type="molecule type" value="Genomic_DNA"/>
</dbReference>
<accession>A0A2T1C922</accession>
<comment type="caution">
    <text evidence="1">The sequence shown here is derived from an EMBL/GenBank/DDBJ whole genome shotgun (WGS) entry which is preliminary data.</text>
</comment>
<keyword evidence="2" id="KW-1185">Reference proteome</keyword>
<proteinExistence type="predicted"/>
<evidence type="ECO:0008006" key="3">
    <source>
        <dbReference type="Google" id="ProtNLM"/>
    </source>
</evidence>
<name>A0A2T1C922_9CYAN</name>
<sequence length="344" mass="37138">MTSSPSGNAIANTISSLSKVTSQQTLKWIEESTQNAGKAMSYVSNLPFLRPFVGLLRMDWFLGLIGDVDVAKAQAEVKKLQTAYPKETISQIAHRIIVQKSLQAGGVGLATSLLPGFALPFLAVDLAATAAIQTEMVYQIAAAYGMDLRDPARKGEIMGVFGLALGGRNALKAGLGFLRNIPVAGAAIGAGTDATMLYSLGYAACRFYEAKQKAASLQPTDATLQQIHQDTEQFIDRAIGQQDIINKVLVHMILASYPEKKWDNILPELQALQLDADSLISIARELKSPQPLESLIEQLDCDFSVSLLAQCRYLAQRDGVISPEEQKIVSALENKCQGKIEGLV</sequence>
<reference evidence="1 2" key="1">
    <citation type="submission" date="2018-02" db="EMBL/GenBank/DDBJ databases">
        <authorList>
            <person name="Cohen D.B."/>
            <person name="Kent A.D."/>
        </authorList>
    </citation>
    <scope>NUCLEOTIDE SEQUENCE [LARGE SCALE GENOMIC DNA]</scope>
    <source>
        <strain evidence="1 2">CCAP 1448/3</strain>
    </source>
</reference>
<protein>
    <recommendedName>
        <fullName evidence="3">EcsC family protein</fullName>
    </recommendedName>
</protein>
<dbReference type="RefSeq" id="WP_106287156.1">
    <property type="nucleotide sequence ID" value="NZ_CAWNTC010000176.1"/>
</dbReference>
<gene>
    <name evidence="1" type="ORF">C7B64_02900</name>
</gene>
<dbReference type="Proteomes" id="UP000238762">
    <property type="component" value="Unassembled WGS sequence"/>
</dbReference>
<evidence type="ECO:0000313" key="1">
    <source>
        <dbReference type="EMBL" id="PSB04647.1"/>
    </source>
</evidence>
<dbReference type="AlphaFoldDB" id="A0A2T1C922"/>
<organism evidence="1 2">
    <name type="scientific">Merismopedia glauca CCAP 1448/3</name>
    <dbReference type="NCBI Taxonomy" id="1296344"/>
    <lineage>
        <taxon>Bacteria</taxon>
        <taxon>Bacillati</taxon>
        <taxon>Cyanobacteriota</taxon>
        <taxon>Cyanophyceae</taxon>
        <taxon>Synechococcales</taxon>
        <taxon>Merismopediaceae</taxon>
        <taxon>Merismopedia</taxon>
    </lineage>
</organism>
<evidence type="ECO:0000313" key="2">
    <source>
        <dbReference type="Proteomes" id="UP000238762"/>
    </source>
</evidence>
<reference evidence="1 2" key="2">
    <citation type="submission" date="2018-03" db="EMBL/GenBank/DDBJ databases">
        <title>The ancient ancestry and fast evolution of plastids.</title>
        <authorList>
            <person name="Moore K.R."/>
            <person name="Magnabosco C."/>
            <person name="Momper L."/>
            <person name="Gold D.A."/>
            <person name="Bosak T."/>
            <person name="Fournier G.P."/>
        </authorList>
    </citation>
    <scope>NUCLEOTIDE SEQUENCE [LARGE SCALE GENOMIC DNA]</scope>
    <source>
        <strain evidence="1 2">CCAP 1448/3</strain>
    </source>
</reference>
<dbReference type="OrthoDB" id="424306at2"/>